<evidence type="ECO:0000313" key="1">
    <source>
        <dbReference type="EMBL" id="SMR62244.1"/>
    </source>
</evidence>
<organism evidence="1 2">
    <name type="scientific">Zymoseptoria tritici ST99CH_1E4</name>
    <dbReference type="NCBI Taxonomy" id="1276532"/>
    <lineage>
        <taxon>Eukaryota</taxon>
        <taxon>Fungi</taxon>
        <taxon>Dikarya</taxon>
        <taxon>Ascomycota</taxon>
        <taxon>Pezizomycotina</taxon>
        <taxon>Dothideomycetes</taxon>
        <taxon>Dothideomycetidae</taxon>
        <taxon>Mycosphaerellales</taxon>
        <taxon>Mycosphaerellaceae</taxon>
        <taxon>Zymoseptoria</taxon>
    </lineage>
</organism>
<sequence>MRDGEIDSSLLTLREIAIFVVDRLKKDPLPSAAGLELFFIRRPLQTRHFIVHGGIPKGKHTDEDFCVLNFHTLMSDGDIPFSDKHALIRAQTFLDSGTRTTTSAFIRPWIPRFLPRCLRNPSSDRATPTTLTSAEGLHPEQRCRYKDKALTSY</sequence>
<dbReference type="EMBL" id="LT854266">
    <property type="protein sequence ID" value="SMR62244.1"/>
    <property type="molecule type" value="Genomic_DNA"/>
</dbReference>
<evidence type="ECO:0000313" key="2">
    <source>
        <dbReference type="Proteomes" id="UP000245764"/>
    </source>
</evidence>
<reference evidence="2" key="1">
    <citation type="submission" date="2017-05" db="EMBL/GenBank/DDBJ databases">
        <authorList>
            <person name="Song R."/>
            <person name="Chenine A.L."/>
            <person name="Ruprecht R.M."/>
        </authorList>
    </citation>
    <scope>NUCLEOTIDE SEQUENCE [LARGE SCALE GENOMIC DNA]</scope>
</reference>
<dbReference type="AlphaFoldDB" id="A0A2H1H8X8"/>
<name>A0A2H1H8X8_ZYMTR</name>
<dbReference type="Proteomes" id="UP000245764">
    <property type="component" value="Chromosome 14"/>
</dbReference>
<protein>
    <submittedName>
        <fullName evidence="1">Uncharacterized protein</fullName>
    </submittedName>
</protein>
<proteinExistence type="predicted"/>
<accession>A0A2H1H8X8</accession>
<gene>
    <name evidence="1" type="ORF">ZT1E4_G11557</name>
</gene>